<dbReference type="PANTHER" id="PTHR47234">
    <property type="match status" value="1"/>
</dbReference>
<keyword evidence="7" id="KW-1185">Reference proteome</keyword>
<dbReference type="InterPro" id="IPR006311">
    <property type="entry name" value="TAT_signal"/>
</dbReference>
<accession>A0ABW3SY91</accession>
<keyword evidence="5" id="KW-0732">Signal</keyword>
<comment type="subcellular location">
    <subcellularLocation>
        <location evidence="1">Cell outer membrane</location>
    </subcellularLocation>
</comment>
<dbReference type="Proteomes" id="UP001597216">
    <property type="component" value="Unassembled WGS sequence"/>
</dbReference>
<dbReference type="PANTHER" id="PTHR47234:SF1">
    <property type="entry name" value="TONB-DEPENDENT RECEPTOR"/>
    <property type="match status" value="1"/>
</dbReference>
<gene>
    <name evidence="6" type="ORF">ACFQ27_03220</name>
</gene>
<evidence type="ECO:0000313" key="6">
    <source>
        <dbReference type="EMBL" id="MFD1189578.1"/>
    </source>
</evidence>
<evidence type="ECO:0000256" key="4">
    <source>
        <dbReference type="SAM" id="MobiDB-lite"/>
    </source>
</evidence>
<evidence type="ECO:0000256" key="5">
    <source>
        <dbReference type="SAM" id="SignalP"/>
    </source>
</evidence>
<feature type="compositionally biased region" description="Pro residues" evidence="4">
    <location>
        <begin position="608"/>
        <end position="617"/>
    </location>
</feature>
<feature type="region of interest" description="Disordered" evidence="4">
    <location>
        <begin position="585"/>
        <end position="640"/>
    </location>
</feature>
<keyword evidence="2" id="KW-0472">Membrane</keyword>
<evidence type="ECO:0000256" key="1">
    <source>
        <dbReference type="ARBA" id="ARBA00004442"/>
    </source>
</evidence>
<dbReference type="RefSeq" id="WP_377352452.1">
    <property type="nucleotide sequence ID" value="NZ_JBHTLQ010000005.1"/>
</dbReference>
<protein>
    <submittedName>
        <fullName evidence="6">TonB-dependent receptor plug domain-containing protein</fullName>
    </submittedName>
</protein>
<comment type="caution">
    <text evidence="6">The sequence shown here is derived from an EMBL/GenBank/DDBJ whole genome shotgun (WGS) entry which is preliminary data.</text>
</comment>
<evidence type="ECO:0000256" key="3">
    <source>
        <dbReference type="ARBA" id="ARBA00023237"/>
    </source>
</evidence>
<dbReference type="PROSITE" id="PS51318">
    <property type="entry name" value="TAT"/>
    <property type="match status" value="1"/>
</dbReference>
<organism evidence="6 7">
    <name type="scientific">Phenylobacterium conjunctum</name>
    <dbReference type="NCBI Taxonomy" id="1298959"/>
    <lineage>
        <taxon>Bacteria</taxon>
        <taxon>Pseudomonadati</taxon>
        <taxon>Pseudomonadota</taxon>
        <taxon>Alphaproteobacteria</taxon>
        <taxon>Caulobacterales</taxon>
        <taxon>Caulobacteraceae</taxon>
        <taxon>Phenylobacterium</taxon>
    </lineage>
</organism>
<feature type="compositionally biased region" description="Gly residues" evidence="4">
    <location>
        <begin position="618"/>
        <end position="637"/>
    </location>
</feature>
<sequence length="803" mass="84658">MKFSPTPPPFSASLRQLLMAGVVALAASPALAQTTPAAQAKTPVEADDVTEVEGITVTASGRLPGAVVGDIPAEVTLTPREIRAYGAANVTELIAALAPQTTTSRGGAAGGRPVVLVNGARVSSFREIHDIPTEAIVRVDILPEEVALKYGYRADQKVVNLVLRRRFNALTAQAGYKFGTASGGADVSDIDLNQLTIRDGSRLMIDAKASDQNRLLETDRNLAAPRSDAAYRTLIPDQQTWALNTVLTKPLWEGGAGTVNLSLESADTTSLLGLNTVASGPLTRDGSVVTGHLGGALNGGFQGWRWSATANLDRTETDSATQRILSGVGYRDTSNSVSTSFDSQADISGSPFRLPAGAVNTILTVGYESTKLESDSVRAGVARSGELSRDTASAKLNVDLPLASVRNDVLAGLGDLTVNLNLASDQLSDFGNLSTVGYGLNWSPVKPVRLIASVTRDQGAPTLQQIGDPEQVTPGVQVYDFRTGQTVVISRLDGGNRALDAQEGRVMKLGLNLTPWSKVNLTFSADYIDSRTDNLISSFPSASTQVEAAFPDRFIRSAAGQLIQIDARPVNFDRRDTSELRTGFNYRRSFGPQPNFPRGPMGGAGGDGPPPGGPPPGGGHGFGGPGFGGGGFGGPGGFTPPRGMGMFQIGLYHTVKFTDEITIRPGLPKLDLLDGAAIGSGGGTPKNQVDLQANLTRNGLGASLQAHWDEGTRVVGSGAIGAQDLSFSDLTTVNLRLFADLGFQPALQKHPFFRRSRLVVSIDNLFDEKQTVTASDGTTPVTYQADYLDPRGRTVKVSFRKLF</sequence>
<dbReference type="InterPro" id="IPR036942">
    <property type="entry name" value="Beta-barrel_TonB_sf"/>
</dbReference>
<dbReference type="InterPro" id="IPR037066">
    <property type="entry name" value="Plug_dom_sf"/>
</dbReference>
<dbReference type="SUPFAM" id="SSF56935">
    <property type="entry name" value="Porins"/>
    <property type="match status" value="1"/>
</dbReference>
<name>A0ABW3SY91_9CAUL</name>
<proteinExistence type="predicted"/>
<dbReference type="Gene3D" id="2.170.130.10">
    <property type="entry name" value="TonB-dependent receptor, plug domain"/>
    <property type="match status" value="1"/>
</dbReference>
<feature type="chain" id="PRO_5045929386" evidence="5">
    <location>
        <begin position="33"/>
        <end position="803"/>
    </location>
</feature>
<reference evidence="7" key="1">
    <citation type="journal article" date="2019" name="Int. J. Syst. Evol. Microbiol.">
        <title>The Global Catalogue of Microorganisms (GCM) 10K type strain sequencing project: providing services to taxonomists for standard genome sequencing and annotation.</title>
        <authorList>
            <consortium name="The Broad Institute Genomics Platform"/>
            <consortium name="The Broad Institute Genome Sequencing Center for Infectious Disease"/>
            <person name="Wu L."/>
            <person name="Ma J."/>
        </authorList>
    </citation>
    <scope>NUCLEOTIDE SEQUENCE [LARGE SCALE GENOMIC DNA]</scope>
    <source>
        <strain evidence="7">CCUG 55074</strain>
    </source>
</reference>
<dbReference type="EMBL" id="JBHTLQ010000005">
    <property type="protein sequence ID" value="MFD1189578.1"/>
    <property type="molecule type" value="Genomic_DNA"/>
</dbReference>
<evidence type="ECO:0000256" key="2">
    <source>
        <dbReference type="ARBA" id="ARBA00023136"/>
    </source>
</evidence>
<evidence type="ECO:0000313" key="7">
    <source>
        <dbReference type="Proteomes" id="UP001597216"/>
    </source>
</evidence>
<feature type="signal peptide" evidence="5">
    <location>
        <begin position="1"/>
        <end position="32"/>
    </location>
</feature>
<keyword evidence="3" id="KW-0998">Cell outer membrane</keyword>
<keyword evidence="6" id="KW-0675">Receptor</keyword>
<dbReference type="Gene3D" id="2.40.170.20">
    <property type="entry name" value="TonB-dependent receptor, beta-barrel domain"/>
    <property type="match status" value="2"/>
</dbReference>